<accession>A0A4V6Q4E5</accession>
<dbReference type="AlphaFoldDB" id="A0A4V6Q4E5"/>
<keyword evidence="1" id="KW-0676">Redox-active center</keyword>
<dbReference type="GO" id="GO:0016853">
    <property type="term" value="F:isomerase activity"/>
    <property type="evidence" value="ECO:0007669"/>
    <property type="project" value="UniProtKB-KW"/>
</dbReference>
<dbReference type="PANTHER" id="PTHR42852">
    <property type="entry name" value="THIOL:DISULFIDE INTERCHANGE PROTEIN DSBE"/>
    <property type="match status" value="1"/>
</dbReference>
<dbReference type="OrthoDB" id="9796554at2"/>
<keyword evidence="3" id="KW-0413">Isomerase</keyword>
<dbReference type="Proteomes" id="UP000295341">
    <property type="component" value="Unassembled WGS sequence"/>
</dbReference>
<keyword evidence="4" id="KW-1185">Reference proteome</keyword>
<dbReference type="InterPro" id="IPR000866">
    <property type="entry name" value="AhpC/TSA"/>
</dbReference>
<dbReference type="Gene3D" id="3.40.30.10">
    <property type="entry name" value="Glutaredoxin"/>
    <property type="match status" value="1"/>
</dbReference>
<dbReference type="Pfam" id="PF00578">
    <property type="entry name" value="AhpC-TSA"/>
    <property type="match status" value="1"/>
</dbReference>
<dbReference type="PROSITE" id="PS00194">
    <property type="entry name" value="THIOREDOXIN_1"/>
    <property type="match status" value="1"/>
</dbReference>
<evidence type="ECO:0000256" key="1">
    <source>
        <dbReference type="ARBA" id="ARBA00023284"/>
    </source>
</evidence>
<dbReference type="PANTHER" id="PTHR42852:SF13">
    <property type="entry name" value="PROTEIN DIPZ"/>
    <property type="match status" value="1"/>
</dbReference>
<gene>
    <name evidence="3" type="ORF">DFR24_2201</name>
</gene>
<protein>
    <submittedName>
        <fullName evidence="3">Thiol-disulfide isomerase/thioredoxin</fullName>
    </submittedName>
</protein>
<comment type="caution">
    <text evidence="3">The sequence shown here is derived from an EMBL/GenBank/DDBJ whole genome shotgun (WGS) entry which is preliminary data.</text>
</comment>
<dbReference type="PROSITE" id="PS51352">
    <property type="entry name" value="THIOREDOXIN_2"/>
    <property type="match status" value="1"/>
</dbReference>
<dbReference type="SUPFAM" id="SSF52833">
    <property type="entry name" value="Thioredoxin-like"/>
    <property type="match status" value="1"/>
</dbReference>
<dbReference type="InterPro" id="IPR036249">
    <property type="entry name" value="Thioredoxin-like_sf"/>
</dbReference>
<evidence type="ECO:0000313" key="4">
    <source>
        <dbReference type="Proteomes" id="UP000295341"/>
    </source>
</evidence>
<dbReference type="InterPro" id="IPR013766">
    <property type="entry name" value="Thioredoxin_domain"/>
</dbReference>
<evidence type="ECO:0000313" key="3">
    <source>
        <dbReference type="EMBL" id="TDU32796.1"/>
    </source>
</evidence>
<feature type="domain" description="Thioredoxin" evidence="2">
    <location>
        <begin position="43"/>
        <end position="184"/>
    </location>
</feature>
<dbReference type="GO" id="GO:0015036">
    <property type="term" value="F:disulfide oxidoreductase activity"/>
    <property type="evidence" value="ECO:0007669"/>
    <property type="project" value="UniProtKB-ARBA"/>
</dbReference>
<dbReference type="GO" id="GO:0016209">
    <property type="term" value="F:antioxidant activity"/>
    <property type="evidence" value="ECO:0007669"/>
    <property type="project" value="InterPro"/>
</dbReference>
<sequence>MDRRFDRITTALLKKLLPFLIVALLALGGGFALQRYLTGREAVEAPSLAPELSMATLDGGTASLSALRGKLVLVNFWATWCAPCLQEIPLLVQMQDRYGARGLQILGPAMDDPEQVRAMLPRLKIQYPILIGETQIPNAMDALGDTMGALPFSVLISADGYVVDRKHGEFEAEELIQLIEKHLPTQDAL</sequence>
<dbReference type="CDD" id="cd02966">
    <property type="entry name" value="TlpA_like_family"/>
    <property type="match status" value="1"/>
</dbReference>
<organism evidence="3 4">
    <name type="scientific">Panacagrimonas perspica</name>
    <dbReference type="NCBI Taxonomy" id="381431"/>
    <lineage>
        <taxon>Bacteria</taxon>
        <taxon>Pseudomonadati</taxon>
        <taxon>Pseudomonadota</taxon>
        <taxon>Gammaproteobacteria</taxon>
        <taxon>Nevskiales</taxon>
        <taxon>Nevskiaceae</taxon>
        <taxon>Panacagrimonas</taxon>
    </lineage>
</organism>
<dbReference type="InterPro" id="IPR050553">
    <property type="entry name" value="Thioredoxin_ResA/DsbE_sf"/>
</dbReference>
<dbReference type="InterPro" id="IPR017937">
    <property type="entry name" value="Thioredoxin_CS"/>
</dbReference>
<dbReference type="EMBL" id="SOBT01000008">
    <property type="protein sequence ID" value="TDU32796.1"/>
    <property type="molecule type" value="Genomic_DNA"/>
</dbReference>
<proteinExistence type="predicted"/>
<evidence type="ECO:0000259" key="2">
    <source>
        <dbReference type="PROSITE" id="PS51352"/>
    </source>
</evidence>
<reference evidence="3 4" key="1">
    <citation type="submission" date="2019-03" db="EMBL/GenBank/DDBJ databases">
        <title>Genomic Encyclopedia of Type Strains, Phase IV (KMG-IV): sequencing the most valuable type-strain genomes for metagenomic binning, comparative biology and taxonomic classification.</title>
        <authorList>
            <person name="Goeker M."/>
        </authorList>
    </citation>
    <scope>NUCLEOTIDE SEQUENCE [LARGE SCALE GENOMIC DNA]</scope>
    <source>
        <strain evidence="3 4">DSM 26377</strain>
    </source>
</reference>
<name>A0A4V6Q4E5_9GAMM</name>